<feature type="compositionally biased region" description="Gly residues" evidence="1">
    <location>
        <begin position="470"/>
        <end position="489"/>
    </location>
</feature>
<reference evidence="2 3" key="1">
    <citation type="journal article" date="2024" name="J Genomics">
        <title>Draft genome sequencing and assembly of Favolaschia claudopus CIRM-BRFM 2984 isolated from oak limbs.</title>
        <authorList>
            <person name="Navarro D."/>
            <person name="Drula E."/>
            <person name="Chaduli D."/>
            <person name="Cazenave R."/>
            <person name="Ahrendt S."/>
            <person name="Wang J."/>
            <person name="Lipzen A."/>
            <person name="Daum C."/>
            <person name="Barry K."/>
            <person name="Grigoriev I.V."/>
            <person name="Favel A."/>
            <person name="Rosso M.N."/>
            <person name="Martin F."/>
        </authorList>
    </citation>
    <scope>NUCLEOTIDE SEQUENCE [LARGE SCALE GENOMIC DNA]</scope>
    <source>
        <strain evidence="2 3">CIRM-BRFM 2984</strain>
    </source>
</reference>
<dbReference type="EMBL" id="JAWWNJ010000022">
    <property type="protein sequence ID" value="KAK7033731.1"/>
    <property type="molecule type" value="Genomic_DNA"/>
</dbReference>
<dbReference type="Proteomes" id="UP001362999">
    <property type="component" value="Unassembled WGS sequence"/>
</dbReference>
<feature type="compositionally biased region" description="Low complexity" evidence="1">
    <location>
        <begin position="453"/>
        <end position="469"/>
    </location>
</feature>
<organism evidence="2 3">
    <name type="scientific">Favolaschia claudopus</name>
    <dbReference type="NCBI Taxonomy" id="2862362"/>
    <lineage>
        <taxon>Eukaryota</taxon>
        <taxon>Fungi</taxon>
        <taxon>Dikarya</taxon>
        <taxon>Basidiomycota</taxon>
        <taxon>Agaricomycotina</taxon>
        <taxon>Agaricomycetes</taxon>
        <taxon>Agaricomycetidae</taxon>
        <taxon>Agaricales</taxon>
        <taxon>Marasmiineae</taxon>
        <taxon>Mycenaceae</taxon>
        <taxon>Favolaschia</taxon>
    </lineage>
</organism>
<evidence type="ECO:0000313" key="3">
    <source>
        <dbReference type="Proteomes" id="UP001362999"/>
    </source>
</evidence>
<feature type="region of interest" description="Disordered" evidence="1">
    <location>
        <begin position="391"/>
        <end position="417"/>
    </location>
</feature>
<feature type="compositionally biased region" description="Low complexity" evidence="1">
    <location>
        <begin position="513"/>
        <end position="523"/>
    </location>
</feature>
<protein>
    <submittedName>
        <fullName evidence="2">Uncharacterized protein</fullName>
    </submittedName>
</protein>
<feature type="region of interest" description="Disordered" evidence="1">
    <location>
        <begin position="453"/>
        <end position="530"/>
    </location>
</feature>
<proteinExistence type="predicted"/>
<sequence length="530" mass="58019">MATHSLPDSSVYAHADDIFIRRYRQRESIRERVRILERMIQSRIHRALREETGLSTRTRFQRDVRKWRNQLRELNLMLQGMTLICSYDACCQYARTLLARDGGDDDEELMEATTALVSRRFTSISRRELYRDVELDELQTRLFFASLLSNRNLGRFVHKLTLTGTTYSCRKELAEEAFSTLFNLWSLSIFHPVNFLPLPHFPGHLRDFLYAPTADDQVMQFLLSQPSIESALFGDLGLVAFDSTLLPRLRDVSAPPGDLLMLVPSRPVEQVGSLYHRGDEARRPTISLEFLKSSIVPIVVLELQISQLLAAANATPGLPDLLPEVKLLIVYQDKTWGTACIPAENFGECVNELIVGINTMPTIRHLVIASTYGGVQAALIRRLRTLRVNPPTRSFQRPQTRDRRGRRAPGPPISRWGLPLGVSQADAAYDAAAWAALDSWSAASFSNTSASSVASAASPSSVAPSASTSWGGGWEVDSSGGGWGNGPVGWGSVSPAASGSSSPAWGGGGGWGSPAWGGSASDSWGGGSAS</sequence>
<comment type="caution">
    <text evidence="2">The sequence shown here is derived from an EMBL/GenBank/DDBJ whole genome shotgun (WGS) entry which is preliminary data.</text>
</comment>
<gene>
    <name evidence="2" type="ORF">R3P38DRAFT_3185445</name>
</gene>
<keyword evidence="3" id="KW-1185">Reference proteome</keyword>
<evidence type="ECO:0000313" key="2">
    <source>
        <dbReference type="EMBL" id="KAK7033731.1"/>
    </source>
</evidence>
<feature type="compositionally biased region" description="Low complexity" evidence="1">
    <location>
        <begin position="490"/>
        <end position="504"/>
    </location>
</feature>
<dbReference type="AlphaFoldDB" id="A0AAW0C3E0"/>
<evidence type="ECO:0000256" key="1">
    <source>
        <dbReference type="SAM" id="MobiDB-lite"/>
    </source>
</evidence>
<name>A0AAW0C3E0_9AGAR</name>
<accession>A0AAW0C3E0</accession>